<keyword evidence="2" id="KW-1185">Reference proteome</keyword>
<evidence type="ECO:0000313" key="1">
    <source>
        <dbReference type="EMBL" id="MEG3437126.1"/>
    </source>
</evidence>
<name>A0AAW9QQT9_9CHRO</name>
<dbReference type="EMBL" id="JBAFSM010000012">
    <property type="protein sequence ID" value="MEG3437126.1"/>
    <property type="molecule type" value="Genomic_DNA"/>
</dbReference>
<evidence type="ECO:0000313" key="2">
    <source>
        <dbReference type="Proteomes" id="UP001328733"/>
    </source>
</evidence>
<dbReference type="AlphaFoldDB" id="A0AAW9QQT9"/>
<organism evidence="1 2">
    <name type="scientific">Pannus brasiliensis CCIBt3594</name>
    <dbReference type="NCBI Taxonomy" id="1427578"/>
    <lineage>
        <taxon>Bacteria</taxon>
        <taxon>Bacillati</taxon>
        <taxon>Cyanobacteriota</taxon>
        <taxon>Cyanophyceae</taxon>
        <taxon>Oscillatoriophycideae</taxon>
        <taxon>Chroococcales</taxon>
        <taxon>Microcystaceae</taxon>
        <taxon>Pannus</taxon>
    </lineage>
</organism>
<reference evidence="1 2" key="1">
    <citation type="submission" date="2024-01" db="EMBL/GenBank/DDBJ databases">
        <title>Genomic insights into the taxonomy and metabolism of the cyanobacterium Pannus brasiliensis CCIBt3594.</title>
        <authorList>
            <person name="Machado M."/>
            <person name="Botero N.B."/>
            <person name="Andreote A.P.D."/>
            <person name="Feitosa A.M.T."/>
            <person name="Popin R."/>
            <person name="Sivonen K."/>
            <person name="Fiore M.F."/>
        </authorList>
    </citation>
    <scope>NUCLEOTIDE SEQUENCE [LARGE SCALE GENOMIC DNA]</scope>
    <source>
        <strain evidence="1 2">CCIBt3594</strain>
    </source>
</reference>
<accession>A0AAW9QQT9</accession>
<sequence length="65" mass="7583">MNENLQALYSEKSFFPRVYGSLPNNTDVELAISRDRTPKTDIIDPEARKEVLSTLLKRMRRNKTN</sequence>
<proteinExistence type="predicted"/>
<dbReference type="RefSeq" id="WP_332864606.1">
    <property type="nucleotide sequence ID" value="NZ_JBAFSM010000012.1"/>
</dbReference>
<comment type="caution">
    <text evidence="1">The sequence shown here is derived from an EMBL/GenBank/DDBJ whole genome shotgun (WGS) entry which is preliminary data.</text>
</comment>
<protein>
    <submittedName>
        <fullName evidence="1">Uncharacterized protein</fullName>
    </submittedName>
</protein>
<gene>
    <name evidence="1" type="ORF">V0288_08350</name>
</gene>
<dbReference type="Proteomes" id="UP001328733">
    <property type="component" value="Unassembled WGS sequence"/>
</dbReference>